<feature type="signal peptide" evidence="3">
    <location>
        <begin position="1"/>
        <end position="31"/>
    </location>
</feature>
<dbReference type="PANTHER" id="PTHR43019:SF23">
    <property type="entry name" value="PROTEASE DO-LIKE 5, CHLOROPLASTIC"/>
    <property type="match status" value="1"/>
</dbReference>
<feature type="compositionally biased region" description="Basic and acidic residues" evidence="1">
    <location>
        <begin position="448"/>
        <end position="459"/>
    </location>
</feature>
<dbReference type="InterPro" id="IPR043504">
    <property type="entry name" value="Peptidase_S1_PA_chymotrypsin"/>
</dbReference>
<proteinExistence type="predicted"/>
<accession>A0ABX1JDB1</accession>
<dbReference type="Proteomes" id="UP000715441">
    <property type="component" value="Unassembled WGS sequence"/>
</dbReference>
<evidence type="ECO:0000313" key="5">
    <source>
        <dbReference type="EMBL" id="NKQ57777.1"/>
    </source>
</evidence>
<organism evidence="5 6">
    <name type="scientific">Amycolatopsis acididurans</name>
    <dbReference type="NCBI Taxonomy" id="2724524"/>
    <lineage>
        <taxon>Bacteria</taxon>
        <taxon>Bacillati</taxon>
        <taxon>Actinomycetota</taxon>
        <taxon>Actinomycetes</taxon>
        <taxon>Pseudonocardiales</taxon>
        <taxon>Pseudonocardiaceae</taxon>
        <taxon>Amycolatopsis</taxon>
    </lineage>
</organism>
<dbReference type="InterPro" id="IPR006311">
    <property type="entry name" value="TAT_signal"/>
</dbReference>
<reference evidence="5 6" key="1">
    <citation type="submission" date="2020-04" db="EMBL/GenBank/DDBJ databases">
        <title>Novel species.</title>
        <authorList>
            <person name="Teo W.F.A."/>
            <person name="Lipun K."/>
            <person name="Srisuk N."/>
            <person name="Duangmal K."/>
        </authorList>
    </citation>
    <scope>NUCLEOTIDE SEQUENCE [LARGE SCALE GENOMIC DNA]</scope>
    <source>
        <strain evidence="5 6">K13G38</strain>
    </source>
</reference>
<keyword evidence="6" id="KW-1185">Reference proteome</keyword>
<comment type="caution">
    <text evidence="5">The sequence shown here is derived from an EMBL/GenBank/DDBJ whole genome shotgun (WGS) entry which is preliminary data.</text>
</comment>
<gene>
    <name evidence="5" type="ORF">HFP15_33445</name>
</gene>
<evidence type="ECO:0000256" key="1">
    <source>
        <dbReference type="SAM" id="MobiDB-lite"/>
    </source>
</evidence>
<keyword evidence="2" id="KW-0812">Transmembrane</keyword>
<dbReference type="SUPFAM" id="SSF50494">
    <property type="entry name" value="Trypsin-like serine proteases"/>
    <property type="match status" value="1"/>
</dbReference>
<feature type="compositionally biased region" description="Pro residues" evidence="1">
    <location>
        <begin position="423"/>
        <end position="439"/>
    </location>
</feature>
<evidence type="ECO:0000256" key="2">
    <source>
        <dbReference type="SAM" id="Phobius"/>
    </source>
</evidence>
<evidence type="ECO:0000313" key="6">
    <source>
        <dbReference type="Proteomes" id="UP000715441"/>
    </source>
</evidence>
<feature type="compositionally biased region" description="Low complexity" evidence="1">
    <location>
        <begin position="409"/>
        <end position="422"/>
    </location>
</feature>
<dbReference type="Pfam" id="PF13240">
    <property type="entry name" value="Zn_Ribbon_1"/>
    <property type="match status" value="1"/>
</dbReference>
<protein>
    <submittedName>
        <fullName evidence="5">Trypsin-like serine protease</fullName>
    </submittedName>
</protein>
<keyword evidence="2" id="KW-0472">Membrane</keyword>
<dbReference type="RefSeq" id="WP_168520973.1">
    <property type="nucleotide sequence ID" value="NZ_JAAXLS010000042.1"/>
</dbReference>
<feature type="chain" id="PRO_5045106844" evidence="3">
    <location>
        <begin position="32"/>
        <end position="511"/>
    </location>
</feature>
<feature type="region of interest" description="Disordered" evidence="1">
    <location>
        <begin position="408"/>
        <end position="459"/>
    </location>
</feature>
<feature type="domain" description="Zinc-ribbon" evidence="4">
    <location>
        <begin position="470"/>
        <end position="491"/>
    </location>
</feature>
<evidence type="ECO:0000259" key="4">
    <source>
        <dbReference type="Pfam" id="PF13240"/>
    </source>
</evidence>
<feature type="transmembrane region" description="Helical" evidence="2">
    <location>
        <begin position="377"/>
        <end position="401"/>
    </location>
</feature>
<dbReference type="PROSITE" id="PS00134">
    <property type="entry name" value="TRYPSIN_HIS"/>
    <property type="match status" value="1"/>
</dbReference>
<dbReference type="EMBL" id="JAAXLS010000042">
    <property type="protein sequence ID" value="NKQ57777.1"/>
    <property type="molecule type" value="Genomic_DNA"/>
</dbReference>
<dbReference type="InterPro" id="IPR018114">
    <property type="entry name" value="TRYPSIN_HIS"/>
</dbReference>
<dbReference type="InterPro" id="IPR026870">
    <property type="entry name" value="Zinc_ribbon_dom"/>
</dbReference>
<keyword evidence="3" id="KW-0732">Signal</keyword>
<dbReference type="InterPro" id="IPR009003">
    <property type="entry name" value="Peptidase_S1_PA"/>
</dbReference>
<dbReference type="PROSITE" id="PS51318">
    <property type="entry name" value="TAT"/>
    <property type="match status" value="1"/>
</dbReference>
<dbReference type="PANTHER" id="PTHR43019">
    <property type="entry name" value="SERINE ENDOPROTEASE DEGS"/>
    <property type="match status" value="1"/>
</dbReference>
<keyword evidence="2" id="KW-1133">Transmembrane helix</keyword>
<name>A0ABX1JDB1_9PSEU</name>
<sequence>MTNQTRRVLVAATAGAALAATAAFATGPAAAAPPAATPQTKAEAVLTPSLVYLETTWHGWVRDETGKLLPQPDGTTEITAQASCSGFVADSTGFVVTAGHCVDDQSGQGGKSALIQTLLAEWVQAGEISSSDASSLLTYGLTNWKVEGQVADSNPDRAVAVYQTSAASGVTVTTPMQASVVDYKALDNGDVALLKVQPSTPMPAIEVAANATQEDGTEVIAAGYPGTVSQVVDPKLQPSFKTGTISSKQTRNGVPFTETSAASTPGMSGGPVIGLDGRVLGTVSFGPTQETQAFNFMTDTGILRSMLVSHGVSTTLSAPDQAYRQGLNEYFAGKYHAAAADFDKVLAQEPNQAQAQAYRSKAIAAFGEEPAASNKGWLLWGGIGLGAAVLIAAAITIPLLLSRRRRNAAPGQPGTFPGTTPTGPVPQFGPPPAMPPVEPPVTTVPGPRESEHQATGDGHEPQVAVSHLGYCPNCGSPHPAEAHFCTECGQPFLTVTRTEEQQQQQQPPAKA</sequence>
<dbReference type="Pfam" id="PF13365">
    <property type="entry name" value="Trypsin_2"/>
    <property type="match status" value="1"/>
</dbReference>
<evidence type="ECO:0000256" key="3">
    <source>
        <dbReference type="SAM" id="SignalP"/>
    </source>
</evidence>
<dbReference type="Gene3D" id="2.40.10.10">
    <property type="entry name" value="Trypsin-like serine proteases"/>
    <property type="match status" value="2"/>
</dbReference>